<proteinExistence type="predicted"/>
<protein>
    <submittedName>
        <fullName evidence="2">Transposase</fullName>
    </submittedName>
</protein>
<organism evidence="2 3">
    <name type="scientific">Roseburia faecis</name>
    <dbReference type="NCBI Taxonomy" id="301302"/>
    <lineage>
        <taxon>Bacteria</taxon>
        <taxon>Bacillati</taxon>
        <taxon>Bacillota</taxon>
        <taxon>Clostridia</taxon>
        <taxon>Lachnospirales</taxon>
        <taxon>Lachnospiraceae</taxon>
        <taxon>Roseburia</taxon>
    </lineage>
</organism>
<reference evidence="2 3" key="1">
    <citation type="submission" date="2015-09" db="EMBL/GenBank/DDBJ databases">
        <authorList>
            <consortium name="Pathogen Informatics"/>
        </authorList>
    </citation>
    <scope>NUCLEOTIDE SEQUENCE [LARGE SCALE GENOMIC DNA]</scope>
    <source>
        <strain evidence="2 3">2789STDY5608863</strain>
    </source>
</reference>
<evidence type="ECO:0000313" key="3">
    <source>
        <dbReference type="Proteomes" id="UP000095495"/>
    </source>
</evidence>
<dbReference type="GO" id="GO:0005524">
    <property type="term" value="F:ATP binding"/>
    <property type="evidence" value="ECO:0007669"/>
    <property type="project" value="InterPro"/>
</dbReference>
<dbReference type="EMBL" id="CYXV01000018">
    <property type="protein sequence ID" value="CUN18033.1"/>
    <property type="molecule type" value="Genomic_DNA"/>
</dbReference>
<evidence type="ECO:0000259" key="1">
    <source>
        <dbReference type="SMART" id="SM00382"/>
    </source>
</evidence>
<name>A0A173USK8_9FIRM</name>
<dbReference type="PANTHER" id="PTHR30050">
    <property type="entry name" value="CHROMOSOMAL REPLICATION INITIATOR PROTEIN DNAA"/>
    <property type="match status" value="1"/>
</dbReference>
<evidence type="ECO:0000313" key="2">
    <source>
        <dbReference type="EMBL" id="CUN18033.1"/>
    </source>
</evidence>
<dbReference type="Gene3D" id="3.40.50.300">
    <property type="entry name" value="P-loop containing nucleotide triphosphate hydrolases"/>
    <property type="match status" value="1"/>
</dbReference>
<accession>A0A173USK8</accession>
<dbReference type="GO" id="GO:0006260">
    <property type="term" value="P:DNA replication"/>
    <property type="evidence" value="ECO:0007669"/>
    <property type="project" value="TreeGrafter"/>
</dbReference>
<feature type="domain" description="AAA+ ATPase" evidence="1">
    <location>
        <begin position="23"/>
        <end position="156"/>
    </location>
</feature>
<sequence>MNLLPEGMRKCLPELCTLDFIREGKNIIMTGNPGTGKTHTAIGLGIKACEQGYRVLYTTIPYLVIELKESNSKQKLRTYQKRFEKYDLIIADELGYISFDREAADLLFTVLSLRASQKSTIITSNLTFERWDEIFGDAAITSAIVDRLTYKAYLIDMEGDSYRLRETLRNNGTDFETVVK</sequence>
<dbReference type="PANTHER" id="PTHR30050:SF4">
    <property type="entry name" value="ATP-BINDING PROTEIN RV3427C IN INSERTION SEQUENCE-RELATED"/>
    <property type="match status" value="1"/>
</dbReference>
<dbReference type="SMART" id="SM00382">
    <property type="entry name" value="AAA"/>
    <property type="match status" value="1"/>
</dbReference>
<dbReference type="Pfam" id="PF01695">
    <property type="entry name" value="IstB_IS21"/>
    <property type="match status" value="1"/>
</dbReference>
<dbReference type="InterPro" id="IPR002611">
    <property type="entry name" value="IstB_ATP-bd"/>
</dbReference>
<dbReference type="AlphaFoldDB" id="A0A173USK8"/>
<dbReference type="InterPro" id="IPR003593">
    <property type="entry name" value="AAA+_ATPase"/>
</dbReference>
<dbReference type="CDD" id="cd00009">
    <property type="entry name" value="AAA"/>
    <property type="match status" value="1"/>
</dbReference>
<dbReference type="SUPFAM" id="SSF52540">
    <property type="entry name" value="P-loop containing nucleoside triphosphate hydrolases"/>
    <property type="match status" value="1"/>
</dbReference>
<dbReference type="InterPro" id="IPR027417">
    <property type="entry name" value="P-loop_NTPase"/>
</dbReference>
<dbReference type="Proteomes" id="UP000095495">
    <property type="component" value="Unassembled WGS sequence"/>
</dbReference>
<gene>
    <name evidence="2" type="ORF">ERS852420_03256</name>
</gene>